<reference evidence="11 12" key="1">
    <citation type="journal article" date="2020" name="ISME J.">
        <title>Uncovering the hidden diversity of litter-decomposition mechanisms in mushroom-forming fungi.</title>
        <authorList>
            <person name="Floudas D."/>
            <person name="Bentzer J."/>
            <person name="Ahren D."/>
            <person name="Johansson T."/>
            <person name="Persson P."/>
            <person name="Tunlid A."/>
        </authorList>
    </citation>
    <scope>NUCLEOTIDE SEQUENCE [LARGE SCALE GENOMIC DNA]</scope>
    <source>
        <strain evidence="11 12">CBS 406.79</strain>
    </source>
</reference>
<proteinExistence type="inferred from homology"/>
<evidence type="ECO:0000256" key="2">
    <source>
        <dbReference type="ARBA" id="ARBA00004651"/>
    </source>
</evidence>
<feature type="region of interest" description="Disordered" evidence="9">
    <location>
        <begin position="1"/>
        <end position="23"/>
    </location>
</feature>
<keyword evidence="3" id="KW-1003">Cell membrane</keyword>
<dbReference type="GO" id="GO:1903425">
    <property type="term" value="F:fluoride transmembrane transporter activity"/>
    <property type="evidence" value="ECO:0007669"/>
    <property type="project" value="TreeGrafter"/>
</dbReference>
<feature type="transmembrane region" description="Helical" evidence="10">
    <location>
        <begin position="310"/>
        <end position="333"/>
    </location>
</feature>
<evidence type="ECO:0000256" key="5">
    <source>
        <dbReference type="ARBA" id="ARBA00022989"/>
    </source>
</evidence>
<accession>A0A8H5MEC6</accession>
<feature type="transmembrane region" description="Helical" evidence="10">
    <location>
        <begin position="345"/>
        <end position="367"/>
    </location>
</feature>
<feature type="transmembrane region" description="Helical" evidence="10">
    <location>
        <begin position="180"/>
        <end position="201"/>
    </location>
</feature>
<comment type="catalytic activity">
    <reaction evidence="8">
        <text>fluoride(in) = fluoride(out)</text>
        <dbReference type="Rhea" id="RHEA:76159"/>
        <dbReference type="ChEBI" id="CHEBI:17051"/>
    </reaction>
    <physiologicalReaction direction="left-to-right" evidence="8">
        <dbReference type="Rhea" id="RHEA:76160"/>
    </physiologicalReaction>
</comment>
<comment type="similarity">
    <text evidence="7">Belongs to the fluoride channel Fluc/FEX (TC 1.A.43) family.</text>
</comment>
<dbReference type="EMBL" id="JAACJN010000014">
    <property type="protein sequence ID" value="KAF5390576.1"/>
    <property type="molecule type" value="Genomic_DNA"/>
</dbReference>
<keyword evidence="5 10" id="KW-1133">Transmembrane helix</keyword>
<comment type="caution">
    <text evidence="11">The sequence shown here is derived from an EMBL/GenBank/DDBJ whole genome shotgun (WGS) entry which is preliminary data.</text>
</comment>
<dbReference type="Proteomes" id="UP000518752">
    <property type="component" value="Unassembled WGS sequence"/>
</dbReference>
<feature type="region of interest" description="Disordered" evidence="9">
    <location>
        <begin position="37"/>
        <end position="59"/>
    </location>
</feature>
<protein>
    <recommendedName>
        <fullName evidence="13">CrcB-like protein</fullName>
    </recommendedName>
</protein>
<keyword evidence="6 10" id="KW-0472">Membrane</keyword>
<dbReference type="Pfam" id="PF02537">
    <property type="entry name" value="CRCB"/>
    <property type="match status" value="2"/>
</dbReference>
<keyword evidence="12" id="KW-1185">Reference proteome</keyword>
<feature type="transmembrane region" description="Helical" evidence="10">
    <location>
        <begin position="253"/>
        <end position="270"/>
    </location>
</feature>
<evidence type="ECO:0000256" key="3">
    <source>
        <dbReference type="ARBA" id="ARBA00022475"/>
    </source>
</evidence>
<name>A0A8H5MEC6_9AGAR</name>
<evidence type="ECO:0000313" key="11">
    <source>
        <dbReference type="EMBL" id="KAF5390576.1"/>
    </source>
</evidence>
<evidence type="ECO:0000256" key="7">
    <source>
        <dbReference type="ARBA" id="ARBA00035120"/>
    </source>
</evidence>
<evidence type="ECO:0000256" key="10">
    <source>
        <dbReference type="SAM" id="Phobius"/>
    </source>
</evidence>
<keyword evidence="4 10" id="KW-0812">Transmembrane</keyword>
<evidence type="ECO:0000256" key="1">
    <source>
        <dbReference type="ARBA" id="ARBA00002598"/>
    </source>
</evidence>
<comment type="function">
    <text evidence="1">Fluoride channel required for the rapid expulsion of cytoplasmic fluoride.</text>
</comment>
<evidence type="ECO:0000256" key="4">
    <source>
        <dbReference type="ARBA" id="ARBA00022692"/>
    </source>
</evidence>
<evidence type="ECO:0000256" key="6">
    <source>
        <dbReference type="ARBA" id="ARBA00023136"/>
    </source>
</evidence>
<dbReference type="InterPro" id="IPR003691">
    <property type="entry name" value="FluC"/>
</dbReference>
<evidence type="ECO:0000313" key="12">
    <source>
        <dbReference type="Proteomes" id="UP000518752"/>
    </source>
</evidence>
<evidence type="ECO:0000256" key="9">
    <source>
        <dbReference type="SAM" id="MobiDB-lite"/>
    </source>
</evidence>
<feature type="transmembrane region" description="Helical" evidence="10">
    <location>
        <begin position="71"/>
        <end position="93"/>
    </location>
</feature>
<sequence>MAKKDNDARYSTPDSHRQIRTSVHDVGSEISLTSMEFPPPSGRASTQSRQSHHSDHQLPRTRTYHPFAPHVLLLLIPSSIFGLLARLGLVALGTYEGQSIFPLAYAQGLGCFVMGYFVFLKEPMGKLQVIPVLYPPLYTALTTGFCGSLTTFSSWQLDVFNSWLNPQDAHRPGLRDFMDGLGKTVFTLAISLASVLFGGYMARVSGHYLPSLPPPSHTVRYALTIACVLFYAATLPTYFLLPNSFRHRVTAALLFAFPGTLVRYILSVYLNPIMASFPLGTFAANFLGTGLLAAFHVIQSIANKPVSPNACSLLQGLVDGFCGCLTTVSTFAVEIRALQGWERPRYVVMSWGAGQILFLLVMGPSLLAGNKKIMTCSFN</sequence>
<dbReference type="AlphaFoldDB" id="A0A8H5MEC6"/>
<dbReference type="PANTHER" id="PTHR28259">
    <property type="entry name" value="FLUORIDE EXPORT PROTEIN 1-RELATED"/>
    <property type="match status" value="1"/>
</dbReference>
<organism evidence="11 12">
    <name type="scientific">Collybiopsis confluens</name>
    <dbReference type="NCBI Taxonomy" id="2823264"/>
    <lineage>
        <taxon>Eukaryota</taxon>
        <taxon>Fungi</taxon>
        <taxon>Dikarya</taxon>
        <taxon>Basidiomycota</taxon>
        <taxon>Agaricomycotina</taxon>
        <taxon>Agaricomycetes</taxon>
        <taxon>Agaricomycetidae</taxon>
        <taxon>Agaricales</taxon>
        <taxon>Marasmiineae</taxon>
        <taxon>Omphalotaceae</taxon>
        <taxon>Collybiopsis</taxon>
    </lineage>
</organism>
<feature type="transmembrane region" description="Helical" evidence="10">
    <location>
        <begin position="276"/>
        <end position="298"/>
    </location>
</feature>
<dbReference type="GO" id="GO:0005886">
    <property type="term" value="C:plasma membrane"/>
    <property type="evidence" value="ECO:0007669"/>
    <property type="project" value="UniProtKB-SubCell"/>
</dbReference>
<dbReference type="OrthoDB" id="409792at2759"/>
<evidence type="ECO:0008006" key="13">
    <source>
        <dbReference type="Google" id="ProtNLM"/>
    </source>
</evidence>
<evidence type="ECO:0000256" key="8">
    <source>
        <dbReference type="ARBA" id="ARBA00035585"/>
    </source>
</evidence>
<gene>
    <name evidence="11" type="ORF">D9757_002739</name>
</gene>
<dbReference type="PANTHER" id="PTHR28259:SF1">
    <property type="entry name" value="FLUORIDE EXPORT PROTEIN 1-RELATED"/>
    <property type="match status" value="1"/>
</dbReference>
<feature type="transmembrane region" description="Helical" evidence="10">
    <location>
        <begin position="99"/>
        <end position="119"/>
    </location>
</feature>
<comment type="subcellular location">
    <subcellularLocation>
        <location evidence="2">Cell membrane</location>
        <topology evidence="2">Multi-pass membrane protein</topology>
    </subcellularLocation>
</comment>
<feature type="transmembrane region" description="Helical" evidence="10">
    <location>
        <begin position="221"/>
        <end position="241"/>
    </location>
</feature>